<dbReference type="CDD" id="cd10719">
    <property type="entry name" value="DnaJ_zf"/>
    <property type="match status" value="1"/>
</dbReference>
<keyword evidence="1" id="KW-0862">Zinc</keyword>
<dbReference type="PANTHER" id="PTHR43096:SF68">
    <property type="entry name" value="CHAPERONE DNAJ C-TERMINAL DOMAIN-CONTAINING PROTEIN"/>
    <property type="match status" value="1"/>
</dbReference>
<evidence type="ECO:0000313" key="4">
    <source>
        <dbReference type="EMBL" id="KAK1938747.1"/>
    </source>
</evidence>
<feature type="region of interest" description="Disordered" evidence="2">
    <location>
        <begin position="1"/>
        <end position="46"/>
    </location>
</feature>
<dbReference type="Gene3D" id="2.10.230.10">
    <property type="entry name" value="Heat shock protein DnaJ, cysteine-rich domain"/>
    <property type="match status" value="1"/>
</dbReference>
<dbReference type="Gene3D" id="2.60.260.20">
    <property type="entry name" value="Urease metallochaperone UreE, N-terminal domain"/>
    <property type="match status" value="2"/>
</dbReference>
<dbReference type="GO" id="GO:0051082">
    <property type="term" value="F:unfolded protein binding"/>
    <property type="evidence" value="ECO:0007669"/>
    <property type="project" value="InterPro"/>
</dbReference>
<dbReference type="InterPro" id="IPR008971">
    <property type="entry name" value="HSP40/DnaJ_pept-bd"/>
</dbReference>
<dbReference type="SUPFAM" id="SSF49493">
    <property type="entry name" value="HSP40/DnaJ peptide-binding domain"/>
    <property type="match status" value="2"/>
</dbReference>
<dbReference type="InterPro" id="IPR002939">
    <property type="entry name" value="DnaJ_C"/>
</dbReference>
<dbReference type="InterPro" id="IPR001305">
    <property type="entry name" value="HSP_DnaJ_Cys-rich_dom"/>
</dbReference>
<evidence type="ECO:0000313" key="5">
    <source>
        <dbReference type="Proteomes" id="UP001195914"/>
    </source>
</evidence>
<sequence>MYDQKLKRAASFPSSVDTSDEITDEESDDDADVTLFREPDSDDEVEVSIQEAPNKKRGGLSGFLGNLFGFHRNAGNAEKVDKKNGDLSTTLAVALKDLIFGGTVNVSVDKFVNCRDCNANKQSKNEYLSTCGKCRGRGVISKSQRTPFGYISTSRSCVTCSGRGISRIKDCERCSNTGRVHDTSTIPLDIPAGTKPGSTFKVTSRGHSGLRFVKVVSDHDSREYIEDDHVYTCVDVDYVTAMLGGKMDVETFCGSKQINIPPRTQHGDELTLGKYDGMKHVVKFHIVLPKNPSDEELSLLRKINDLRK</sequence>
<dbReference type="GO" id="GO:0042026">
    <property type="term" value="P:protein refolding"/>
    <property type="evidence" value="ECO:0007669"/>
    <property type="project" value="TreeGrafter"/>
</dbReference>
<dbReference type="GO" id="GO:0031072">
    <property type="term" value="F:heat shock protein binding"/>
    <property type="evidence" value="ECO:0007669"/>
    <property type="project" value="InterPro"/>
</dbReference>
<dbReference type="Proteomes" id="UP001195914">
    <property type="component" value="Unassembled WGS sequence"/>
</dbReference>
<name>A0AAD9GI19_BABDI</name>
<reference evidence="4" key="2">
    <citation type="submission" date="2021-05" db="EMBL/GenBank/DDBJ databases">
        <authorList>
            <person name="Pain A."/>
        </authorList>
    </citation>
    <scope>NUCLEOTIDE SEQUENCE</scope>
    <source>
        <strain evidence="4">1802A</strain>
    </source>
</reference>
<gene>
    <name evidence="4" type="ORF">X943_004092</name>
</gene>
<evidence type="ECO:0000256" key="2">
    <source>
        <dbReference type="SAM" id="MobiDB-lite"/>
    </source>
</evidence>
<dbReference type="InterPro" id="IPR036410">
    <property type="entry name" value="HSP_DnaJ_Cys-rich_dom_sf"/>
</dbReference>
<dbReference type="Pfam" id="PF01556">
    <property type="entry name" value="DnaJ_C"/>
    <property type="match status" value="1"/>
</dbReference>
<feature type="domain" description="CR-type" evidence="3">
    <location>
        <begin position="101"/>
        <end position="183"/>
    </location>
</feature>
<dbReference type="GO" id="GO:0009535">
    <property type="term" value="C:chloroplast thylakoid membrane"/>
    <property type="evidence" value="ECO:0007669"/>
    <property type="project" value="TreeGrafter"/>
</dbReference>
<proteinExistence type="predicted"/>
<dbReference type="GO" id="GO:0008270">
    <property type="term" value="F:zinc ion binding"/>
    <property type="evidence" value="ECO:0007669"/>
    <property type="project" value="UniProtKB-KW"/>
</dbReference>
<evidence type="ECO:0000259" key="3">
    <source>
        <dbReference type="PROSITE" id="PS51188"/>
    </source>
</evidence>
<keyword evidence="1" id="KW-0479">Metal-binding</keyword>
<dbReference type="AlphaFoldDB" id="A0AAD9GI19"/>
<comment type="caution">
    <text evidence="4">The sequence shown here is derived from an EMBL/GenBank/DDBJ whole genome shotgun (WGS) entry which is preliminary data.</text>
</comment>
<evidence type="ECO:0000256" key="1">
    <source>
        <dbReference type="PROSITE-ProRule" id="PRU00546"/>
    </source>
</evidence>
<dbReference type="EMBL" id="JAHBMH010000024">
    <property type="protein sequence ID" value="KAK1938747.1"/>
    <property type="molecule type" value="Genomic_DNA"/>
</dbReference>
<reference evidence="4" key="1">
    <citation type="journal article" date="2014" name="Nucleic Acids Res.">
        <title>The evolutionary dynamics of variant antigen genes in Babesia reveal a history of genomic innovation underlying host-parasite interaction.</title>
        <authorList>
            <person name="Jackson A.P."/>
            <person name="Otto T.D."/>
            <person name="Darby A."/>
            <person name="Ramaprasad A."/>
            <person name="Xia D."/>
            <person name="Echaide I.E."/>
            <person name="Farber M."/>
            <person name="Gahlot S."/>
            <person name="Gamble J."/>
            <person name="Gupta D."/>
            <person name="Gupta Y."/>
            <person name="Jackson L."/>
            <person name="Malandrin L."/>
            <person name="Malas T.B."/>
            <person name="Moussa E."/>
            <person name="Nair M."/>
            <person name="Reid A.J."/>
            <person name="Sanders M."/>
            <person name="Sharma J."/>
            <person name="Tracey A."/>
            <person name="Quail M.A."/>
            <person name="Weir W."/>
            <person name="Wastling J.M."/>
            <person name="Hall N."/>
            <person name="Willadsen P."/>
            <person name="Lingelbach K."/>
            <person name="Shiels B."/>
            <person name="Tait A."/>
            <person name="Berriman M."/>
            <person name="Allred D.R."/>
            <person name="Pain A."/>
        </authorList>
    </citation>
    <scope>NUCLEOTIDE SEQUENCE</scope>
    <source>
        <strain evidence="4">1802A</strain>
    </source>
</reference>
<accession>A0AAD9GI19</accession>
<protein>
    <submittedName>
        <fullName evidence="4">Membrane protein</fullName>
    </submittedName>
</protein>
<dbReference type="PANTHER" id="PTHR43096">
    <property type="entry name" value="DNAJ HOMOLOG 1, MITOCHONDRIAL-RELATED"/>
    <property type="match status" value="1"/>
</dbReference>
<keyword evidence="1" id="KW-0863">Zinc-finger</keyword>
<feature type="zinc finger region" description="CR-type" evidence="1">
    <location>
        <begin position="101"/>
        <end position="183"/>
    </location>
</feature>
<dbReference type="SUPFAM" id="SSF57938">
    <property type="entry name" value="DnaJ/Hsp40 cysteine-rich domain"/>
    <property type="match status" value="1"/>
</dbReference>
<dbReference type="PROSITE" id="PS51188">
    <property type="entry name" value="ZF_CR"/>
    <property type="match status" value="1"/>
</dbReference>
<dbReference type="Pfam" id="PF00684">
    <property type="entry name" value="DnaJ_CXXCXGXG"/>
    <property type="match status" value="1"/>
</dbReference>
<feature type="compositionally biased region" description="Acidic residues" evidence="2">
    <location>
        <begin position="18"/>
        <end position="32"/>
    </location>
</feature>
<keyword evidence="5" id="KW-1185">Reference proteome</keyword>
<organism evidence="4 5">
    <name type="scientific">Babesia divergens</name>
    <dbReference type="NCBI Taxonomy" id="32595"/>
    <lineage>
        <taxon>Eukaryota</taxon>
        <taxon>Sar</taxon>
        <taxon>Alveolata</taxon>
        <taxon>Apicomplexa</taxon>
        <taxon>Aconoidasida</taxon>
        <taxon>Piroplasmida</taxon>
        <taxon>Babesiidae</taxon>
        <taxon>Babesia</taxon>
    </lineage>
</organism>